<name>A0AA37XKD7_9ENTE</name>
<evidence type="ECO:0000313" key="6">
    <source>
        <dbReference type="Proteomes" id="UP001157039"/>
    </source>
</evidence>
<dbReference type="RefSeq" id="WP_123935974.1">
    <property type="nucleotide sequence ID" value="NZ_BSUW01000001.1"/>
</dbReference>
<evidence type="ECO:0000313" key="5">
    <source>
        <dbReference type="Proteomes" id="UP000268310"/>
    </source>
</evidence>
<reference evidence="3 5" key="1">
    <citation type="journal article" date="2012" name="Int. J. Syst. Evol. Microbiol.">
        <title>Characterization of Tetragenococcus strains from sugar thick juice reveals a novel species, Tetragenococcus osmophilus sp. nov., and divides Tetragenococcus halophilus into two subspecies, T. halophilus subsp. halophilus subsp. nov. and T. halophilus subsp. flandriensis subsp. nov.</title>
        <authorList>
            <person name="Juste A."/>
            <person name="Van Trappen S."/>
            <person name="Verreth C."/>
            <person name="Cleenwerck I."/>
            <person name="De Vos P."/>
            <person name="Lievens B."/>
            <person name="Willems K.A."/>
        </authorList>
    </citation>
    <scope>NUCLEOTIDE SEQUENCE [LARGE SCALE GENOMIC DNA]</scope>
    <source>
        <strain evidence="3 5">JCM 31126</strain>
    </source>
</reference>
<dbReference type="EMBL" id="CP027783">
    <property type="protein sequence ID" value="AYW48240.1"/>
    <property type="molecule type" value="Genomic_DNA"/>
</dbReference>
<keyword evidence="5" id="KW-1185">Reference proteome</keyword>
<keyword evidence="2" id="KW-0812">Transmembrane</keyword>
<evidence type="ECO:0000256" key="1">
    <source>
        <dbReference type="SAM" id="MobiDB-lite"/>
    </source>
</evidence>
<protein>
    <recommendedName>
        <fullName evidence="7">TcdA-E operon negative regulator</fullName>
    </recommendedName>
</protein>
<accession>A0AA37XKD7</accession>
<reference evidence="4" key="4">
    <citation type="submission" date="2023-02" db="EMBL/GenBank/DDBJ databases">
        <authorList>
            <person name="Sun Q."/>
            <person name="Mori K."/>
        </authorList>
    </citation>
    <scope>NUCLEOTIDE SEQUENCE</scope>
    <source>
        <strain evidence="4">NBRC 114545</strain>
    </source>
</reference>
<proteinExistence type="predicted"/>
<reference evidence="4 6" key="2">
    <citation type="journal article" date="2014" name="Int. J. Syst. Evol. Microbiol.">
        <title>Complete genome sequence of Corynebacterium casei LMG S-19264T (=DSM 44701T), isolated from a smear-ripened cheese.</title>
        <authorList>
            <consortium name="US DOE Joint Genome Institute (JGI-PGF)"/>
            <person name="Walter F."/>
            <person name="Albersmeier A."/>
            <person name="Kalinowski J."/>
            <person name="Ruckert C."/>
        </authorList>
    </citation>
    <scope>NUCLEOTIDE SEQUENCE [LARGE SCALE GENOMIC DNA]</scope>
    <source>
        <strain evidence="4 6">NBRC 114545</strain>
    </source>
</reference>
<dbReference type="AlphaFoldDB" id="A0AA37XKD7"/>
<keyword evidence="2" id="KW-1133">Transmembrane helix</keyword>
<feature type="transmembrane region" description="Helical" evidence="2">
    <location>
        <begin position="49"/>
        <end position="69"/>
    </location>
</feature>
<dbReference type="Proteomes" id="UP000268310">
    <property type="component" value="Chromosome"/>
</dbReference>
<evidence type="ECO:0008006" key="7">
    <source>
        <dbReference type="Google" id="ProtNLM"/>
    </source>
</evidence>
<evidence type="ECO:0000256" key="2">
    <source>
        <dbReference type="SAM" id="Phobius"/>
    </source>
</evidence>
<dbReference type="EMBL" id="BSUW01000001">
    <property type="protein sequence ID" value="GMA72078.1"/>
    <property type="molecule type" value="Genomic_DNA"/>
</dbReference>
<evidence type="ECO:0000313" key="3">
    <source>
        <dbReference type="EMBL" id="AYW48240.1"/>
    </source>
</evidence>
<feature type="compositionally biased region" description="Low complexity" evidence="1">
    <location>
        <begin position="80"/>
        <end position="91"/>
    </location>
</feature>
<dbReference type="Proteomes" id="UP001157039">
    <property type="component" value="Unassembled WGS sequence"/>
</dbReference>
<sequence length="322" mass="35986">MTFSNVDSFRKKSLKKCVQNIDVNPSFFGFFGCLIWLVVSFFTKTPKKFPIISLLASVVVFFISAPTFAHLAEKTTSPVTEGTTSKSSGSTDDPEITKDDLEITADDENTYSDFIEFETDEDGIANIEGKTAEDADVELLPQSPYLEKQTTETDENGDFNFEVEVSDISMEEYNLQASDNEKLGEKLEVHVLNNYYEDNIDTEEDENENIDTADYNTDITYDDLARNPDDNEGENVTLSGTIMQVLEGTSSSQYRLAVDDDYNNIVLIDIPEELLESRVLEDDVLTIYGESEGTIDYESTIGGNITVPFVSVDKFETNGQAE</sequence>
<evidence type="ECO:0000313" key="4">
    <source>
        <dbReference type="EMBL" id="GMA72078.1"/>
    </source>
</evidence>
<keyword evidence="2" id="KW-0472">Membrane</keyword>
<feature type="region of interest" description="Disordered" evidence="1">
    <location>
        <begin position="74"/>
        <end position="103"/>
    </location>
</feature>
<dbReference type="KEGG" id="too:C7K38_07550"/>
<reference evidence="3" key="3">
    <citation type="submission" date="2018-03" db="EMBL/GenBank/DDBJ databases">
        <authorList>
            <person name="Jeon C.O."/>
        </authorList>
    </citation>
    <scope>NUCLEOTIDE SEQUENCE</scope>
    <source>
        <strain evidence="3">JCM 31126</strain>
    </source>
</reference>
<feature type="transmembrane region" description="Helical" evidence="2">
    <location>
        <begin position="21"/>
        <end position="43"/>
    </location>
</feature>
<gene>
    <name evidence="3" type="ORF">C7K38_07550</name>
    <name evidence="4" type="ORF">GCM10025885_11270</name>
</gene>
<organism evidence="4 6">
    <name type="scientific">Tetragenococcus osmophilus</name>
    <dbReference type="NCBI Taxonomy" id="526944"/>
    <lineage>
        <taxon>Bacteria</taxon>
        <taxon>Bacillati</taxon>
        <taxon>Bacillota</taxon>
        <taxon>Bacilli</taxon>
        <taxon>Lactobacillales</taxon>
        <taxon>Enterococcaceae</taxon>
        <taxon>Tetragenococcus</taxon>
    </lineage>
</organism>